<accession>X1DFH4</accession>
<feature type="region of interest" description="Disordered" evidence="1">
    <location>
        <begin position="98"/>
        <end position="128"/>
    </location>
</feature>
<comment type="caution">
    <text evidence="2">The sequence shown here is derived from an EMBL/GenBank/DDBJ whole genome shotgun (WGS) entry which is preliminary data.</text>
</comment>
<sequence>VRLLSDIHKSDEVWLILSKDQKQRRVIGWSKEGSAQVNIFWARFADDQVSVCVAGGSEGVRIITTEQPEGELVKYDKNRPPGIGAPYLRINYGALPDNVKEDIGPEPEIDPEDDEDYAKTPPPDLDLE</sequence>
<protein>
    <submittedName>
        <fullName evidence="2">Uncharacterized protein</fullName>
    </submittedName>
</protein>
<dbReference type="AlphaFoldDB" id="X1DFH4"/>
<gene>
    <name evidence="2" type="ORF">S01H4_46079</name>
</gene>
<proteinExistence type="predicted"/>
<reference evidence="2" key="1">
    <citation type="journal article" date="2014" name="Front. Microbiol.">
        <title>High frequency of phylogenetically diverse reductive dehalogenase-homologous genes in deep subseafloor sedimentary metagenomes.</title>
        <authorList>
            <person name="Kawai M."/>
            <person name="Futagami T."/>
            <person name="Toyoda A."/>
            <person name="Takaki Y."/>
            <person name="Nishi S."/>
            <person name="Hori S."/>
            <person name="Arai W."/>
            <person name="Tsubouchi T."/>
            <person name="Morono Y."/>
            <person name="Uchiyama I."/>
            <person name="Ito T."/>
            <person name="Fujiyama A."/>
            <person name="Inagaki F."/>
            <person name="Takami H."/>
        </authorList>
    </citation>
    <scope>NUCLEOTIDE SEQUENCE</scope>
    <source>
        <strain evidence="2">Expedition CK06-06</strain>
    </source>
</reference>
<feature type="non-terminal residue" evidence="2">
    <location>
        <position position="1"/>
    </location>
</feature>
<organism evidence="2">
    <name type="scientific">marine sediment metagenome</name>
    <dbReference type="NCBI Taxonomy" id="412755"/>
    <lineage>
        <taxon>unclassified sequences</taxon>
        <taxon>metagenomes</taxon>
        <taxon>ecological metagenomes</taxon>
    </lineage>
</organism>
<feature type="compositionally biased region" description="Acidic residues" evidence="1">
    <location>
        <begin position="104"/>
        <end position="116"/>
    </location>
</feature>
<dbReference type="EMBL" id="BART01025709">
    <property type="protein sequence ID" value="GAH03814.1"/>
    <property type="molecule type" value="Genomic_DNA"/>
</dbReference>
<name>X1DFH4_9ZZZZ</name>
<evidence type="ECO:0000256" key="1">
    <source>
        <dbReference type="SAM" id="MobiDB-lite"/>
    </source>
</evidence>
<evidence type="ECO:0000313" key="2">
    <source>
        <dbReference type="EMBL" id="GAH03814.1"/>
    </source>
</evidence>